<sequence length="29" mass="3220">MGSVLFGYLKSSLCKSREITSEELQGPRC</sequence>
<protein>
    <submittedName>
        <fullName evidence="2">Uncharacterized protein</fullName>
    </submittedName>
</protein>
<dbReference type="EMBL" id="DUZY01000006">
    <property type="protein sequence ID" value="DAD44133.1"/>
    <property type="molecule type" value="Genomic_DNA"/>
</dbReference>
<comment type="caution">
    <text evidence="2">The sequence shown here is derived from an EMBL/GenBank/DDBJ whole genome shotgun (WGS) entry which is preliminary data.</text>
</comment>
<reference evidence="2 4" key="1">
    <citation type="journal article" date="2020" name="Mol. Biol. Evol.">
        <title>Distinct Expression and Methylation Patterns for Genes with Different Fates following a Single Whole-Genome Duplication in Flowering Plants.</title>
        <authorList>
            <person name="Shi T."/>
            <person name="Rahmani R.S."/>
            <person name="Gugger P.F."/>
            <person name="Wang M."/>
            <person name="Li H."/>
            <person name="Zhang Y."/>
            <person name="Li Z."/>
            <person name="Wang Q."/>
            <person name="Van de Peer Y."/>
            <person name="Marchal K."/>
            <person name="Chen J."/>
        </authorList>
    </citation>
    <scope>NUCLEOTIDE SEQUENCE [LARGE SCALE GENOMIC DNA]</scope>
    <source>
        <tissue evidence="2">Leaf</tissue>
    </source>
</reference>
<evidence type="ECO:0000313" key="3">
    <source>
        <dbReference type="EMBL" id="DAD44133.1"/>
    </source>
</evidence>
<evidence type="ECO:0000313" key="1">
    <source>
        <dbReference type="EMBL" id="DAD43858.1"/>
    </source>
</evidence>
<dbReference type="AlphaFoldDB" id="A0A822ZCB9"/>
<accession>A0A822ZCB9</accession>
<gene>
    <name evidence="1" type="ORF">HUJ06_002088</name>
    <name evidence="2" type="ORF">HUJ06_002094</name>
    <name evidence="3" type="ORF">HUJ06_002363</name>
</gene>
<dbReference type="EMBL" id="DUZY01000006">
    <property type="protein sequence ID" value="DAD43864.1"/>
    <property type="molecule type" value="Genomic_DNA"/>
</dbReference>
<evidence type="ECO:0000313" key="2">
    <source>
        <dbReference type="EMBL" id="DAD43864.1"/>
    </source>
</evidence>
<name>A0A822ZCB9_NELNU</name>
<keyword evidence="4" id="KW-1185">Reference proteome</keyword>
<proteinExistence type="predicted"/>
<dbReference type="Proteomes" id="UP000607653">
    <property type="component" value="Unassembled WGS sequence"/>
</dbReference>
<dbReference type="EMBL" id="DUZY01000006">
    <property type="protein sequence ID" value="DAD43858.1"/>
    <property type="molecule type" value="Genomic_DNA"/>
</dbReference>
<organism evidence="2 4">
    <name type="scientific">Nelumbo nucifera</name>
    <name type="common">Sacred lotus</name>
    <dbReference type="NCBI Taxonomy" id="4432"/>
    <lineage>
        <taxon>Eukaryota</taxon>
        <taxon>Viridiplantae</taxon>
        <taxon>Streptophyta</taxon>
        <taxon>Embryophyta</taxon>
        <taxon>Tracheophyta</taxon>
        <taxon>Spermatophyta</taxon>
        <taxon>Magnoliopsida</taxon>
        <taxon>Proteales</taxon>
        <taxon>Nelumbonaceae</taxon>
        <taxon>Nelumbo</taxon>
    </lineage>
</organism>
<evidence type="ECO:0000313" key="4">
    <source>
        <dbReference type="Proteomes" id="UP000607653"/>
    </source>
</evidence>